<dbReference type="Pfam" id="PF00563">
    <property type="entry name" value="EAL"/>
    <property type="match status" value="1"/>
</dbReference>
<dbReference type="SUPFAM" id="SSF141868">
    <property type="entry name" value="EAL domain-like"/>
    <property type="match status" value="1"/>
</dbReference>
<dbReference type="NCBIfam" id="TIGR00254">
    <property type="entry name" value="GGDEF"/>
    <property type="match status" value="1"/>
</dbReference>
<keyword evidence="4" id="KW-0808">Transferase</keyword>
<dbReference type="PANTHER" id="PTHR33121">
    <property type="entry name" value="CYCLIC DI-GMP PHOSPHODIESTERASE PDEF"/>
    <property type="match status" value="1"/>
</dbReference>
<dbReference type="InterPro" id="IPR000160">
    <property type="entry name" value="GGDEF_dom"/>
</dbReference>
<comment type="caution">
    <text evidence="4">The sequence shown here is derived from an EMBL/GenBank/DDBJ whole genome shotgun (WGS) entry which is preliminary data.</text>
</comment>
<keyword evidence="4" id="KW-0548">Nucleotidyltransferase</keyword>
<dbReference type="InterPro" id="IPR035919">
    <property type="entry name" value="EAL_sf"/>
</dbReference>
<name>A0AAW6U3B1_9MOLU</name>
<evidence type="ECO:0000313" key="5">
    <source>
        <dbReference type="Proteomes" id="UP001431532"/>
    </source>
</evidence>
<dbReference type="PROSITE" id="PS50883">
    <property type="entry name" value="EAL"/>
    <property type="match status" value="1"/>
</dbReference>
<dbReference type="RefSeq" id="WP_282838868.1">
    <property type="nucleotide sequence ID" value="NZ_JASCXW010000005.1"/>
</dbReference>
<reference evidence="4" key="1">
    <citation type="submission" date="2023-05" db="EMBL/GenBank/DDBJ databases">
        <title>Mariniplasma microaerophilum sp. nov., a novel anaerobic mollicute isolated from terrestrial mud volcano, Taman Peninsula, Russia.</title>
        <authorList>
            <person name="Khomyakova M.A."/>
            <person name="Merkel A.Y."/>
            <person name="Slobodkin A.I."/>
        </authorList>
    </citation>
    <scope>NUCLEOTIDE SEQUENCE</scope>
    <source>
        <strain evidence="4">M4Ah</strain>
    </source>
</reference>
<dbReference type="PANTHER" id="PTHR33121:SF71">
    <property type="entry name" value="OXYGEN SENSOR PROTEIN DOSP"/>
    <property type="match status" value="1"/>
</dbReference>
<keyword evidence="1" id="KW-1133">Transmembrane helix</keyword>
<dbReference type="InterPro" id="IPR001633">
    <property type="entry name" value="EAL_dom"/>
</dbReference>
<dbReference type="Gene3D" id="3.30.70.270">
    <property type="match status" value="1"/>
</dbReference>
<dbReference type="EC" id="2.7.7.65" evidence="4"/>
<evidence type="ECO:0000259" key="3">
    <source>
        <dbReference type="PROSITE" id="PS50887"/>
    </source>
</evidence>
<dbReference type="SUPFAM" id="SSF55073">
    <property type="entry name" value="Nucleotide cyclase"/>
    <property type="match status" value="1"/>
</dbReference>
<keyword evidence="5" id="KW-1185">Reference proteome</keyword>
<accession>A0AAW6U3B1</accession>
<feature type="domain" description="GGDEF" evidence="3">
    <location>
        <begin position="75"/>
        <end position="209"/>
    </location>
</feature>
<proteinExistence type="predicted"/>
<sequence length="492" mass="56759">MTWFTIYQITDQATIILSILSMLIMLGGIYWLARSYFKERQRIIEEKAMTIEGVLTKAEISSIITTHIARSGKDGQFSLVYLDLDKFSDFINAFGQNESEKILEKIVKNMEYAIPKGVKIARLQNDEFLIFLSMDYDRTEAVDIANKLKAAIARPIKLFGDTAINATASIAIAFYPIHGGTLKDLITSLKLATYIIKKNGGNNIRVYSDEMDNEGGEHVEYYYQIKHAIQHKEFQLYYHPMIDLKNNDIYGVEALIRWNHPEHGLLSPFKFLGIMEQSGDINWIGLWGLETCIKTYQELKQEFPKKDIKFSINLSPKQLMNETLPNEFQKVLKKYRMNAEHIILEIIEFAVFDRPLQIHKNIETLKKMGFKIAIDGFGLDYATLSKVKVLDIDILKLDNEFLKEEESYMKAKFASLLVEFAKKNNYEVICEAIESLEMLEEAKTYDINIMQGFYYTKPLSAEALRGYIGTESWKDVSRHGVDSPDQRNELLK</sequence>
<keyword evidence="1" id="KW-0472">Membrane</keyword>
<protein>
    <submittedName>
        <fullName evidence="4">Bifunctional diguanylate cyclase/phosphodiesterase</fullName>
        <ecNumber evidence="4">2.7.7.65</ecNumber>
        <ecNumber evidence="4">3.1.4.52</ecNumber>
    </submittedName>
</protein>
<dbReference type="Proteomes" id="UP001431532">
    <property type="component" value="Unassembled WGS sequence"/>
</dbReference>
<feature type="domain" description="EAL" evidence="2">
    <location>
        <begin position="218"/>
        <end position="472"/>
    </location>
</feature>
<evidence type="ECO:0000259" key="2">
    <source>
        <dbReference type="PROSITE" id="PS50883"/>
    </source>
</evidence>
<dbReference type="EMBL" id="JASCXW010000005">
    <property type="protein sequence ID" value="MDI6452453.1"/>
    <property type="molecule type" value="Genomic_DNA"/>
</dbReference>
<dbReference type="SMART" id="SM00267">
    <property type="entry name" value="GGDEF"/>
    <property type="match status" value="1"/>
</dbReference>
<dbReference type="EC" id="3.1.4.52" evidence="4"/>
<dbReference type="CDD" id="cd01948">
    <property type="entry name" value="EAL"/>
    <property type="match status" value="1"/>
</dbReference>
<dbReference type="InterPro" id="IPR050706">
    <property type="entry name" value="Cyclic-di-GMP_PDE-like"/>
</dbReference>
<feature type="transmembrane region" description="Helical" evidence="1">
    <location>
        <begin position="12"/>
        <end position="33"/>
    </location>
</feature>
<organism evidence="4 5">
    <name type="scientific">Peloplasma aerotolerans</name>
    <dbReference type="NCBI Taxonomy" id="3044389"/>
    <lineage>
        <taxon>Bacteria</taxon>
        <taxon>Bacillati</taxon>
        <taxon>Mycoplasmatota</taxon>
        <taxon>Mollicutes</taxon>
        <taxon>Acholeplasmatales</taxon>
        <taxon>Acholeplasmataceae</taxon>
        <taxon>Peloplasma</taxon>
    </lineage>
</organism>
<dbReference type="InterPro" id="IPR029787">
    <property type="entry name" value="Nucleotide_cyclase"/>
</dbReference>
<gene>
    <name evidence="4" type="ORF">QJ521_02645</name>
</gene>
<dbReference type="Gene3D" id="3.20.20.450">
    <property type="entry name" value="EAL domain"/>
    <property type="match status" value="1"/>
</dbReference>
<dbReference type="CDD" id="cd01949">
    <property type="entry name" value="GGDEF"/>
    <property type="match status" value="1"/>
</dbReference>
<evidence type="ECO:0000256" key="1">
    <source>
        <dbReference type="SAM" id="Phobius"/>
    </source>
</evidence>
<dbReference type="GO" id="GO:0052621">
    <property type="term" value="F:diguanylate cyclase activity"/>
    <property type="evidence" value="ECO:0007669"/>
    <property type="project" value="UniProtKB-EC"/>
</dbReference>
<evidence type="ECO:0000313" key="4">
    <source>
        <dbReference type="EMBL" id="MDI6452453.1"/>
    </source>
</evidence>
<keyword evidence="1" id="KW-0812">Transmembrane</keyword>
<dbReference type="Pfam" id="PF00990">
    <property type="entry name" value="GGDEF"/>
    <property type="match status" value="1"/>
</dbReference>
<dbReference type="InterPro" id="IPR043128">
    <property type="entry name" value="Rev_trsase/Diguanyl_cyclase"/>
</dbReference>
<dbReference type="SMART" id="SM00052">
    <property type="entry name" value="EAL"/>
    <property type="match status" value="1"/>
</dbReference>
<dbReference type="PROSITE" id="PS50887">
    <property type="entry name" value="GGDEF"/>
    <property type="match status" value="1"/>
</dbReference>
<dbReference type="GO" id="GO:0071111">
    <property type="term" value="F:cyclic-guanylate-specific phosphodiesterase activity"/>
    <property type="evidence" value="ECO:0007669"/>
    <property type="project" value="UniProtKB-EC"/>
</dbReference>
<keyword evidence="4" id="KW-0378">Hydrolase</keyword>
<dbReference type="AlphaFoldDB" id="A0AAW6U3B1"/>